<organism evidence="1 2">
    <name type="scientific">Brevundimonas goettingensis</name>
    <dbReference type="NCBI Taxonomy" id="2774190"/>
    <lineage>
        <taxon>Bacteria</taxon>
        <taxon>Pseudomonadati</taxon>
        <taxon>Pseudomonadota</taxon>
        <taxon>Alphaproteobacteria</taxon>
        <taxon>Caulobacterales</taxon>
        <taxon>Caulobacteraceae</taxon>
        <taxon>Brevundimonas</taxon>
    </lineage>
</organism>
<dbReference type="Gene3D" id="3.90.226.10">
    <property type="entry name" value="2-enoyl-CoA Hydratase, Chain A, domain 1"/>
    <property type="match status" value="1"/>
</dbReference>
<dbReference type="InterPro" id="IPR029045">
    <property type="entry name" value="ClpP/crotonase-like_dom_sf"/>
</dbReference>
<dbReference type="RefSeq" id="WP_207870721.1">
    <property type="nucleotide sequence ID" value="NZ_CP062222.1"/>
</dbReference>
<dbReference type="AlphaFoldDB" id="A0A975C0K2"/>
<evidence type="ECO:0000313" key="2">
    <source>
        <dbReference type="Proteomes" id="UP000663918"/>
    </source>
</evidence>
<protein>
    <recommendedName>
        <fullName evidence="3">Tail specific protease domain-containing protein</fullName>
    </recommendedName>
</protein>
<keyword evidence="2" id="KW-1185">Reference proteome</keyword>
<evidence type="ECO:0000313" key="1">
    <source>
        <dbReference type="EMBL" id="QTC91543.1"/>
    </source>
</evidence>
<dbReference type="KEGG" id="bgoe:IFJ75_00980"/>
<dbReference type="SUPFAM" id="SSF52096">
    <property type="entry name" value="ClpP/crotonase"/>
    <property type="match status" value="1"/>
</dbReference>
<sequence>MSIWLYLAASVGLAAAQAETGRDWAETLRVDATAIHDAVASSHPGMVNPDDPSFSSTNETQYALALDRARTARSFADYFFAIQHYTAAFDDGHLGFGVFGATPDQVRAWPGFIAGDDGSRGLVVTRAEAWSGVSVGAHLKSCDGRDAFQIGKDRVGARFGRWELASQRAIFAAMVMLDTGDPYVAPIRHCVFDSEGGEVSIDLDWRTAEPGFFSRYKVFDSPPRQVTGMRRQDDGAYWITLPTFNGNPESDDGRALEALLAEISAQADALRHAPTIVFDLRGNGGGSSAWSARIAEAIWGAGAFEHAQEPPMTVVWRASEANVQSLRHGLKKRDVNGNLSPGTREWYRASIAGLEAAIAKGDDRWIIPPSVGDDPGNADAAPYHPPVGKVFVLTDEACMSACLDAVDLWGRLGATPIGHETGADTIYMEVRDINVPSGLGQMSLPMKFYIGRARGHNQPVAPVHRFEGDMNDTAVLETWVSGLAIEARDPN</sequence>
<dbReference type="EMBL" id="CP062222">
    <property type="protein sequence ID" value="QTC91543.1"/>
    <property type="molecule type" value="Genomic_DNA"/>
</dbReference>
<dbReference type="Proteomes" id="UP000663918">
    <property type="component" value="Chromosome"/>
</dbReference>
<proteinExistence type="predicted"/>
<reference evidence="1" key="1">
    <citation type="submission" date="2020-09" db="EMBL/GenBank/DDBJ databases">
        <title>Brevundimonas sp. LVF2 isolated from a puddle in Goettingen, Germany.</title>
        <authorList>
            <person name="Friedrich I."/>
            <person name="Klassen A."/>
            <person name="Hannes N."/>
            <person name="Schneider D."/>
            <person name="Hertel R."/>
            <person name="Daniel R."/>
        </authorList>
    </citation>
    <scope>NUCLEOTIDE SEQUENCE</scope>
    <source>
        <strain evidence="1">LVF2</strain>
    </source>
</reference>
<accession>A0A975C0K2</accession>
<gene>
    <name evidence="1" type="ORF">IFJ75_00980</name>
</gene>
<name>A0A975C0K2_9CAUL</name>
<evidence type="ECO:0008006" key="3">
    <source>
        <dbReference type="Google" id="ProtNLM"/>
    </source>
</evidence>